<accession>K0TQS5</accession>
<gene>
    <name evidence="1" type="ORF">THAOC_01673</name>
</gene>
<dbReference type="Proteomes" id="UP000266841">
    <property type="component" value="Unassembled WGS sequence"/>
</dbReference>
<name>K0TQS5_THAOC</name>
<comment type="caution">
    <text evidence="1">The sequence shown here is derived from an EMBL/GenBank/DDBJ whole genome shotgun (WGS) entry which is preliminary data.</text>
</comment>
<reference evidence="1 2" key="1">
    <citation type="journal article" date="2012" name="Genome Biol.">
        <title>Genome and low-iron response of an oceanic diatom adapted to chronic iron limitation.</title>
        <authorList>
            <person name="Lommer M."/>
            <person name="Specht M."/>
            <person name="Roy A.S."/>
            <person name="Kraemer L."/>
            <person name="Andreson R."/>
            <person name="Gutowska M.A."/>
            <person name="Wolf J."/>
            <person name="Bergner S.V."/>
            <person name="Schilhabel M.B."/>
            <person name="Klostermeier U.C."/>
            <person name="Beiko R.G."/>
            <person name="Rosenstiel P."/>
            <person name="Hippler M."/>
            <person name="Laroche J."/>
        </authorList>
    </citation>
    <scope>NUCLEOTIDE SEQUENCE [LARGE SCALE GENOMIC DNA]</scope>
    <source>
        <strain evidence="1 2">CCMP1005</strain>
    </source>
</reference>
<keyword evidence="2" id="KW-1185">Reference proteome</keyword>
<feature type="non-terminal residue" evidence="1">
    <location>
        <position position="116"/>
    </location>
</feature>
<dbReference type="OrthoDB" id="610608at2759"/>
<dbReference type="EMBL" id="AGNL01002012">
    <property type="protein sequence ID" value="EJK76557.1"/>
    <property type="molecule type" value="Genomic_DNA"/>
</dbReference>
<dbReference type="AlphaFoldDB" id="K0TQS5"/>
<evidence type="ECO:0000313" key="2">
    <source>
        <dbReference type="Proteomes" id="UP000266841"/>
    </source>
</evidence>
<sequence length="116" mass="13288">MQEFNITDEMRARAMDNFITRRLPGSTHTKIEQFEAYIMNLANTFFFKQLIPMAQVALICGGAQKSLPNISDDRDPIVTPVIDALHFARGIQNIRVRDMEWEIPIPPNAEGKPDWT</sequence>
<organism evidence="1 2">
    <name type="scientific">Thalassiosira oceanica</name>
    <name type="common">Marine diatom</name>
    <dbReference type="NCBI Taxonomy" id="159749"/>
    <lineage>
        <taxon>Eukaryota</taxon>
        <taxon>Sar</taxon>
        <taxon>Stramenopiles</taxon>
        <taxon>Ochrophyta</taxon>
        <taxon>Bacillariophyta</taxon>
        <taxon>Coscinodiscophyceae</taxon>
        <taxon>Thalassiosirophycidae</taxon>
        <taxon>Thalassiosirales</taxon>
        <taxon>Thalassiosiraceae</taxon>
        <taxon>Thalassiosira</taxon>
    </lineage>
</organism>
<proteinExistence type="predicted"/>
<evidence type="ECO:0000313" key="1">
    <source>
        <dbReference type="EMBL" id="EJK76557.1"/>
    </source>
</evidence>
<protein>
    <submittedName>
        <fullName evidence="1">Uncharacterized protein</fullName>
    </submittedName>
</protein>